<feature type="chain" id="PRO_5020833304" evidence="5">
    <location>
        <begin position="20"/>
        <end position="387"/>
    </location>
</feature>
<dbReference type="Pfam" id="PF08534">
    <property type="entry name" value="Redoxin"/>
    <property type="match status" value="1"/>
</dbReference>
<dbReference type="InterPro" id="IPR050553">
    <property type="entry name" value="Thioredoxin_ResA/DsbE_sf"/>
</dbReference>
<gene>
    <name evidence="7" type="ORF">EV199_1845</name>
</gene>
<keyword evidence="8" id="KW-1185">Reference proteome</keyword>
<keyword evidence="3" id="KW-1015">Disulfide bond</keyword>
<dbReference type="PANTHER" id="PTHR42852:SF6">
    <property type="entry name" value="THIOL:DISULFIDE INTERCHANGE PROTEIN DSBE"/>
    <property type="match status" value="1"/>
</dbReference>
<accession>A0A4Q7N4N9</accession>
<dbReference type="CDD" id="cd02966">
    <property type="entry name" value="TlpA_like_family"/>
    <property type="match status" value="1"/>
</dbReference>
<comment type="subcellular location">
    <subcellularLocation>
        <location evidence="1">Cell envelope</location>
    </subcellularLocation>
</comment>
<name>A0A4Q7N4N9_9BACT</name>
<keyword evidence="2" id="KW-0201">Cytochrome c-type biogenesis</keyword>
<dbReference type="GO" id="GO:0017004">
    <property type="term" value="P:cytochrome complex assembly"/>
    <property type="evidence" value="ECO:0007669"/>
    <property type="project" value="UniProtKB-KW"/>
</dbReference>
<evidence type="ECO:0000256" key="4">
    <source>
        <dbReference type="ARBA" id="ARBA00023284"/>
    </source>
</evidence>
<dbReference type="PANTHER" id="PTHR42852">
    <property type="entry name" value="THIOL:DISULFIDE INTERCHANGE PROTEIN DSBE"/>
    <property type="match status" value="1"/>
</dbReference>
<feature type="signal peptide" evidence="5">
    <location>
        <begin position="1"/>
        <end position="19"/>
    </location>
</feature>
<dbReference type="InterPro" id="IPR036249">
    <property type="entry name" value="Thioredoxin-like_sf"/>
</dbReference>
<comment type="caution">
    <text evidence="7">The sequence shown here is derived from an EMBL/GenBank/DDBJ whole genome shotgun (WGS) entry which is preliminary data.</text>
</comment>
<dbReference type="InterPro" id="IPR013766">
    <property type="entry name" value="Thioredoxin_domain"/>
</dbReference>
<reference evidence="7 8" key="1">
    <citation type="submission" date="2019-02" db="EMBL/GenBank/DDBJ databases">
        <title>Genomic Encyclopedia of Type Strains, Phase IV (KMG-IV): sequencing the most valuable type-strain genomes for metagenomic binning, comparative biology and taxonomic classification.</title>
        <authorList>
            <person name="Goeker M."/>
        </authorList>
    </citation>
    <scope>NUCLEOTIDE SEQUENCE [LARGE SCALE GENOMIC DNA]</scope>
    <source>
        <strain evidence="7 8">DSM 18116</strain>
    </source>
</reference>
<dbReference type="GO" id="GO:0016491">
    <property type="term" value="F:oxidoreductase activity"/>
    <property type="evidence" value="ECO:0007669"/>
    <property type="project" value="InterPro"/>
</dbReference>
<feature type="domain" description="Thioredoxin" evidence="6">
    <location>
        <begin position="249"/>
        <end position="387"/>
    </location>
</feature>
<dbReference type="InterPro" id="IPR013740">
    <property type="entry name" value="Redoxin"/>
</dbReference>
<evidence type="ECO:0000256" key="3">
    <source>
        <dbReference type="ARBA" id="ARBA00023157"/>
    </source>
</evidence>
<dbReference type="RefSeq" id="WP_165434890.1">
    <property type="nucleotide sequence ID" value="NZ_SGXA01000001.1"/>
</dbReference>
<evidence type="ECO:0000256" key="5">
    <source>
        <dbReference type="SAM" id="SignalP"/>
    </source>
</evidence>
<keyword evidence="4" id="KW-0676">Redox-active center</keyword>
<dbReference type="AlphaFoldDB" id="A0A4Q7N4N9"/>
<protein>
    <submittedName>
        <fullName evidence="7">Peroxiredoxin</fullName>
    </submittedName>
</protein>
<organism evidence="7 8">
    <name type="scientific">Pseudobacter ginsenosidimutans</name>
    <dbReference type="NCBI Taxonomy" id="661488"/>
    <lineage>
        <taxon>Bacteria</taxon>
        <taxon>Pseudomonadati</taxon>
        <taxon>Bacteroidota</taxon>
        <taxon>Chitinophagia</taxon>
        <taxon>Chitinophagales</taxon>
        <taxon>Chitinophagaceae</taxon>
        <taxon>Pseudobacter</taxon>
    </lineage>
</organism>
<evidence type="ECO:0000256" key="2">
    <source>
        <dbReference type="ARBA" id="ARBA00022748"/>
    </source>
</evidence>
<dbReference type="GO" id="GO:0030313">
    <property type="term" value="C:cell envelope"/>
    <property type="evidence" value="ECO:0007669"/>
    <property type="project" value="UniProtKB-SubCell"/>
</dbReference>
<dbReference type="PROSITE" id="PS51352">
    <property type="entry name" value="THIOREDOXIN_2"/>
    <property type="match status" value="1"/>
</dbReference>
<dbReference type="EMBL" id="SGXA01000001">
    <property type="protein sequence ID" value="RZS75969.1"/>
    <property type="molecule type" value="Genomic_DNA"/>
</dbReference>
<sequence length="387" mass="44455">MKKFFVFALALTAAATAGAQTKAKKKNIVIKGQVQFLNPEKYAANNKVWIGFRDGREYKAIDSVVVKEDGKWQFTVDASRPRFYDLEILKWDRITVWGDADATINCRGYDTAKMKIKNNPYIFIEGSADNQFLNLLNHIVYRDYQTMIAVSKEMYYAGKSTDTTWSAYLKGLDPYRTLGDDFRDRLKVLIRAYQDRPVALAGIKMLNWEKNQDFIMPILTNLKAKYPWFTEIAEHKKKVEDNIAQAKLLKPGMPVPVVSYPDVNGKNIGTADYKGKYLLIDFWASWCGPCRQAIPKVRALYDLYKEKGFDVLSISIDTDRKAWIKAMDDEQMPWAQTLSPDKNKTMDKFLFSGIPTLYLIDREGKIVQSYTGYSTDLEAKLKEAFSK</sequence>
<evidence type="ECO:0000313" key="7">
    <source>
        <dbReference type="EMBL" id="RZS75969.1"/>
    </source>
</evidence>
<proteinExistence type="predicted"/>
<dbReference type="Proteomes" id="UP000293874">
    <property type="component" value="Unassembled WGS sequence"/>
</dbReference>
<evidence type="ECO:0000259" key="6">
    <source>
        <dbReference type="PROSITE" id="PS51352"/>
    </source>
</evidence>
<dbReference type="SUPFAM" id="SSF52833">
    <property type="entry name" value="Thioredoxin-like"/>
    <property type="match status" value="1"/>
</dbReference>
<evidence type="ECO:0000313" key="8">
    <source>
        <dbReference type="Proteomes" id="UP000293874"/>
    </source>
</evidence>
<evidence type="ECO:0000256" key="1">
    <source>
        <dbReference type="ARBA" id="ARBA00004196"/>
    </source>
</evidence>
<dbReference type="Gene3D" id="3.40.30.10">
    <property type="entry name" value="Glutaredoxin"/>
    <property type="match status" value="1"/>
</dbReference>
<keyword evidence="5" id="KW-0732">Signal</keyword>